<accession>X7EDQ6</accession>
<evidence type="ECO:0000313" key="2">
    <source>
        <dbReference type="EMBL" id="ETX14224.1"/>
    </source>
</evidence>
<reference evidence="2 3" key="1">
    <citation type="submission" date="2014-01" db="EMBL/GenBank/DDBJ databases">
        <title>Roseivivax halodurans JCM 10272 Genome Sequencing.</title>
        <authorList>
            <person name="Lai Q."/>
            <person name="Li G."/>
            <person name="Shao Z."/>
        </authorList>
    </citation>
    <scope>NUCLEOTIDE SEQUENCE [LARGE SCALE GENOMIC DNA]</scope>
    <source>
        <strain evidence="2 3">JCM 10272</strain>
    </source>
</reference>
<feature type="compositionally biased region" description="Pro residues" evidence="1">
    <location>
        <begin position="1"/>
        <end position="11"/>
    </location>
</feature>
<proteinExistence type="predicted"/>
<dbReference type="RefSeq" id="WP_037263453.1">
    <property type="nucleotide sequence ID" value="NZ_JALZ01000013.1"/>
</dbReference>
<feature type="region of interest" description="Disordered" evidence="1">
    <location>
        <begin position="1"/>
        <end position="28"/>
    </location>
</feature>
<dbReference type="Proteomes" id="UP000022447">
    <property type="component" value="Unassembled WGS sequence"/>
</dbReference>
<dbReference type="STRING" id="1449350.OCH239_05060"/>
<feature type="region of interest" description="Disordered" evidence="1">
    <location>
        <begin position="85"/>
        <end position="110"/>
    </location>
</feature>
<evidence type="ECO:0000313" key="3">
    <source>
        <dbReference type="Proteomes" id="UP000022447"/>
    </source>
</evidence>
<dbReference type="AlphaFoldDB" id="X7EDQ6"/>
<protein>
    <submittedName>
        <fullName evidence="2">Uncharacterized protein</fullName>
    </submittedName>
</protein>
<name>X7EDQ6_9RHOB</name>
<dbReference type="EMBL" id="JALZ01000013">
    <property type="protein sequence ID" value="ETX14224.1"/>
    <property type="molecule type" value="Genomic_DNA"/>
</dbReference>
<evidence type="ECO:0000256" key="1">
    <source>
        <dbReference type="SAM" id="MobiDB-lite"/>
    </source>
</evidence>
<dbReference type="OrthoDB" id="7874994at2"/>
<gene>
    <name evidence="2" type="ORF">OCH239_05060</name>
</gene>
<dbReference type="eggNOG" id="ENOG5031A48">
    <property type="taxonomic scope" value="Bacteria"/>
</dbReference>
<sequence length="110" mass="11474">MQITMPAPPAAPLVSGHPLGVPDAERRLPDPRRVEAAAKSEAADMAANRRLAASPDEELEAVLKHPAKHVAPPSIMQLRIAALQDGGSAPETAAASDEARSGYGRALDRP</sequence>
<keyword evidence="3" id="KW-1185">Reference proteome</keyword>
<organism evidence="2 3">
    <name type="scientific">Roseivivax halodurans JCM 10272</name>
    <dbReference type="NCBI Taxonomy" id="1449350"/>
    <lineage>
        <taxon>Bacteria</taxon>
        <taxon>Pseudomonadati</taxon>
        <taxon>Pseudomonadota</taxon>
        <taxon>Alphaproteobacteria</taxon>
        <taxon>Rhodobacterales</taxon>
        <taxon>Roseobacteraceae</taxon>
        <taxon>Roseivivax</taxon>
    </lineage>
</organism>
<comment type="caution">
    <text evidence="2">The sequence shown here is derived from an EMBL/GenBank/DDBJ whole genome shotgun (WGS) entry which is preliminary data.</text>
</comment>